<evidence type="ECO:0000256" key="2">
    <source>
        <dbReference type="ARBA" id="ARBA00022692"/>
    </source>
</evidence>
<dbReference type="InterPro" id="IPR017871">
    <property type="entry name" value="ABC_transporter-like_CS"/>
</dbReference>
<dbReference type="PROSITE" id="PS00211">
    <property type="entry name" value="ABC_TRANSPORTER_1"/>
    <property type="match status" value="1"/>
</dbReference>
<dbReference type="InterPro" id="IPR003439">
    <property type="entry name" value="ABC_transporter-like_ATP-bd"/>
</dbReference>
<feature type="transmembrane region" description="Helical" evidence="7">
    <location>
        <begin position="285"/>
        <end position="315"/>
    </location>
</feature>
<keyword evidence="4" id="KW-0067">ATP-binding</keyword>
<evidence type="ECO:0000259" key="10">
    <source>
        <dbReference type="PROSITE" id="PS50990"/>
    </source>
</evidence>
<name>A0AAU7PBV1_9XANT</name>
<dbReference type="AlphaFoldDB" id="A0AAU7PBV1"/>
<dbReference type="PROSITE" id="PS50990">
    <property type="entry name" value="PEPTIDASE_C39"/>
    <property type="match status" value="1"/>
</dbReference>
<keyword evidence="2 7" id="KW-0812">Transmembrane</keyword>
<sequence>MSRKCKTPMIYQAESSECALACLAMVAGYHGLDISLLDLRKRFPISQKGATLRDIVELGEKISLSTRSVRCEMSGLFRLKLPALLHWDFEHFVVLVEARRDKFIVHDPASGVLQMSNDEVSNHFTGIALQLTPSADFRVGREGERFTLLAFLSGRRGIAGYVAQVLWLTLFLETFALLSPFLLKTVIDTGLKYRDLDFIASITIGFAGVALLHGGITLARDYVMLHFSSSFNKQFMSHLIRHMLQLPLSFYSKRSAGDLVDRYQSTNAIRQVLIGALPRVMLDGVIAVVALAIISALSAKLALIAMMTFVVYLLMRMTFFGRTRLLTEKAVRARSEENSHVIETIRGMQPIKIFAKEHERLSAWINQYSRLVEADMRSGLVSSTQSATKVMLLGLDLSASVYLGAIQVGAGQISLGLLFAIFVYKSHFSVKSMAFAEQVMELRLVGLHMDRLSEIALAPIERDSSQKGGLPASFSHDLHVEMIDVTARFSASEGDVLSDVSLDFWQGEFVAITGPSGSGKTTLFKVLLGLIELTRGQIRINGEDIHSYDLQQYRRMFGVVMQDDTLLSGSIIDNIAFFESSPDEERARACAHTALILDEIDAMPMKFNSRIGDLGSALSGGQKQRILLARALYHAPRILLLDEGTANLDENLEHKLLDNLSALGITCLSIAHRPETIRRASRVYHVEAGTVRIATSQGLIGSSLAIQ</sequence>
<evidence type="ECO:0000259" key="9">
    <source>
        <dbReference type="PROSITE" id="PS50929"/>
    </source>
</evidence>
<dbReference type="GO" id="GO:0016887">
    <property type="term" value="F:ATP hydrolysis activity"/>
    <property type="evidence" value="ECO:0007669"/>
    <property type="project" value="InterPro"/>
</dbReference>
<dbReference type="EMBL" id="CP144460">
    <property type="protein sequence ID" value="XBS39165.1"/>
    <property type="molecule type" value="Genomic_DNA"/>
</dbReference>
<dbReference type="GO" id="GO:0140359">
    <property type="term" value="F:ABC-type transporter activity"/>
    <property type="evidence" value="ECO:0007669"/>
    <property type="project" value="InterPro"/>
</dbReference>
<dbReference type="CDD" id="cd18567">
    <property type="entry name" value="ABC_6TM_CvaB_RaxB_like"/>
    <property type="match status" value="1"/>
</dbReference>
<evidence type="ECO:0000256" key="1">
    <source>
        <dbReference type="ARBA" id="ARBA00004651"/>
    </source>
</evidence>
<dbReference type="PROSITE" id="PS50929">
    <property type="entry name" value="ABC_TM1F"/>
    <property type="match status" value="1"/>
</dbReference>
<proteinExistence type="predicted"/>
<dbReference type="PROSITE" id="PS50893">
    <property type="entry name" value="ABC_TRANSPORTER_2"/>
    <property type="match status" value="1"/>
</dbReference>
<dbReference type="SMART" id="SM00382">
    <property type="entry name" value="AAA"/>
    <property type="match status" value="1"/>
</dbReference>
<evidence type="ECO:0000256" key="5">
    <source>
        <dbReference type="ARBA" id="ARBA00022989"/>
    </source>
</evidence>
<protein>
    <submittedName>
        <fullName evidence="11">Peptidase domain-containing ABC transporter</fullName>
    </submittedName>
</protein>
<evidence type="ECO:0000256" key="3">
    <source>
        <dbReference type="ARBA" id="ARBA00022741"/>
    </source>
</evidence>
<reference evidence="11" key="1">
    <citation type="submission" date="2024-02" db="EMBL/GenBank/DDBJ databases">
        <title>Complete genome sequence of Xanthomonas sp. 10-10.</title>
        <authorList>
            <person name="Biessy A."/>
            <person name="Ciotola M."/>
            <person name="Cadieux M."/>
            <person name="Soufiane B."/>
            <person name="Laforest M."/>
            <person name="Filion M."/>
        </authorList>
    </citation>
    <scope>NUCLEOTIDE SEQUENCE</scope>
    <source>
        <strain evidence="11">10-10</strain>
    </source>
</reference>
<dbReference type="InterPro" id="IPR011527">
    <property type="entry name" value="ABC1_TM_dom"/>
</dbReference>
<comment type="subcellular location">
    <subcellularLocation>
        <location evidence="1">Cell membrane</location>
        <topology evidence="1">Multi-pass membrane protein</topology>
    </subcellularLocation>
</comment>
<dbReference type="SUPFAM" id="SSF90123">
    <property type="entry name" value="ABC transporter transmembrane region"/>
    <property type="match status" value="1"/>
</dbReference>
<feature type="domain" description="ABC transmembrane type-1" evidence="9">
    <location>
        <begin position="168"/>
        <end position="424"/>
    </location>
</feature>
<feature type="transmembrane region" description="Helical" evidence="7">
    <location>
        <begin position="158"/>
        <end position="178"/>
    </location>
</feature>
<dbReference type="Pfam" id="PF00664">
    <property type="entry name" value="ABC_membrane"/>
    <property type="match status" value="1"/>
</dbReference>
<evidence type="ECO:0000259" key="8">
    <source>
        <dbReference type="PROSITE" id="PS50893"/>
    </source>
</evidence>
<feature type="transmembrane region" description="Helical" evidence="7">
    <location>
        <begin position="198"/>
        <end position="219"/>
    </location>
</feature>
<dbReference type="GO" id="GO:0005524">
    <property type="term" value="F:ATP binding"/>
    <property type="evidence" value="ECO:0007669"/>
    <property type="project" value="UniProtKB-KW"/>
</dbReference>
<gene>
    <name evidence="11" type="ORF">VZ068_06545</name>
</gene>
<dbReference type="Pfam" id="PF00005">
    <property type="entry name" value="ABC_tran"/>
    <property type="match status" value="1"/>
</dbReference>
<dbReference type="Gene3D" id="3.90.70.10">
    <property type="entry name" value="Cysteine proteinases"/>
    <property type="match status" value="1"/>
</dbReference>
<dbReference type="RefSeq" id="WP_259166173.1">
    <property type="nucleotide sequence ID" value="NZ_CP144460.1"/>
</dbReference>
<keyword evidence="5 7" id="KW-1133">Transmembrane helix</keyword>
<feature type="domain" description="Peptidase C39" evidence="10">
    <location>
        <begin position="12"/>
        <end position="131"/>
    </location>
</feature>
<dbReference type="PANTHER" id="PTHR24221:SF606">
    <property type="entry name" value="COLICIN V SECRETION-PROCESSING ATP-BINDING PROTEIN"/>
    <property type="match status" value="1"/>
</dbReference>
<dbReference type="Pfam" id="PF03412">
    <property type="entry name" value="Peptidase_C39"/>
    <property type="match status" value="1"/>
</dbReference>
<keyword evidence="3" id="KW-0547">Nucleotide-binding</keyword>
<dbReference type="InterPro" id="IPR036640">
    <property type="entry name" value="ABC1_TM_sf"/>
</dbReference>
<organism evidence="11">
    <name type="scientific">Xanthomonas sp. 10-10</name>
    <dbReference type="NCBI Taxonomy" id="3115848"/>
    <lineage>
        <taxon>Bacteria</taxon>
        <taxon>Pseudomonadati</taxon>
        <taxon>Pseudomonadota</taxon>
        <taxon>Gammaproteobacteria</taxon>
        <taxon>Lysobacterales</taxon>
        <taxon>Lysobacteraceae</taxon>
        <taxon>Xanthomonas</taxon>
    </lineage>
</organism>
<dbReference type="InterPro" id="IPR027417">
    <property type="entry name" value="P-loop_NTPase"/>
</dbReference>
<dbReference type="InterPro" id="IPR039421">
    <property type="entry name" value="Type_1_exporter"/>
</dbReference>
<dbReference type="InterPro" id="IPR003593">
    <property type="entry name" value="AAA+_ATPase"/>
</dbReference>
<feature type="domain" description="ABC transporter" evidence="8">
    <location>
        <begin position="480"/>
        <end position="706"/>
    </location>
</feature>
<evidence type="ECO:0000256" key="4">
    <source>
        <dbReference type="ARBA" id="ARBA00022840"/>
    </source>
</evidence>
<dbReference type="Gene3D" id="1.20.1560.10">
    <property type="entry name" value="ABC transporter type 1, transmembrane domain"/>
    <property type="match status" value="1"/>
</dbReference>
<dbReference type="PANTHER" id="PTHR24221">
    <property type="entry name" value="ATP-BINDING CASSETTE SUB-FAMILY B"/>
    <property type="match status" value="1"/>
</dbReference>
<dbReference type="GO" id="GO:0005886">
    <property type="term" value="C:plasma membrane"/>
    <property type="evidence" value="ECO:0007669"/>
    <property type="project" value="UniProtKB-SubCell"/>
</dbReference>
<evidence type="ECO:0000256" key="7">
    <source>
        <dbReference type="SAM" id="Phobius"/>
    </source>
</evidence>
<evidence type="ECO:0000313" key="11">
    <source>
        <dbReference type="EMBL" id="XBS39165.1"/>
    </source>
</evidence>
<dbReference type="SUPFAM" id="SSF52540">
    <property type="entry name" value="P-loop containing nucleoside triphosphate hydrolases"/>
    <property type="match status" value="1"/>
</dbReference>
<keyword evidence="6 7" id="KW-0472">Membrane</keyword>
<dbReference type="InterPro" id="IPR005074">
    <property type="entry name" value="Peptidase_C39"/>
</dbReference>
<dbReference type="GO" id="GO:0034040">
    <property type="term" value="F:ATPase-coupled lipid transmembrane transporter activity"/>
    <property type="evidence" value="ECO:0007669"/>
    <property type="project" value="TreeGrafter"/>
</dbReference>
<dbReference type="GO" id="GO:0006508">
    <property type="term" value="P:proteolysis"/>
    <property type="evidence" value="ECO:0007669"/>
    <property type="project" value="InterPro"/>
</dbReference>
<dbReference type="GO" id="GO:0008233">
    <property type="term" value="F:peptidase activity"/>
    <property type="evidence" value="ECO:0007669"/>
    <property type="project" value="InterPro"/>
</dbReference>
<accession>A0AAU7PBV1</accession>
<dbReference type="Gene3D" id="3.40.50.300">
    <property type="entry name" value="P-loop containing nucleotide triphosphate hydrolases"/>
    <property type="match status" value="1"/>
</dbReference>
<feature type="transmembrane region" description="Helical" evidence="7">
    <location>
        <begin position="401"/>
        <end position="424"/>
    </location>
</feature>
<evidence type="ECO:0000256" key="6">
    <source>
        <dbReference type="ARBA" id="ARBA00023136"/>
    </source>
</evidence>